<evidence type="ECO:0000256" key="7">
    <source>
        <dbReference type="ARBA" id="ARBA00034478"/>
    </source>
</evidence>
<comment type="pathway">
    <text evidence="2 9">One-carbon metabolism; tetrahydrofolate interconversion.</text>
</comment>
<comment type="pathway">
    <text evidence="7">Amino-acid biosynthesis; L-methionine biosynthesis via de novo pathway.</text>
</comment>
<dbReference type="Pfam" id="PF02219">
    <property type="entry name" value="MTHFR"/>
    <property type="match status" value="1"/>
</dbReference>
<dbReference type="STRING" id="1137284.GCA_001418205_00767"/>
<dbReference type="UniPathway" id="UPA00193"/>
<dbReference type="SUPFAM" id="SSF51730">
    <property type="entry name" value="FAD-linked oxidoreductase"/>
    <property type="match status" value="1"/>
</dbReference>
<keyword evidence="5 9" id="KW-0274">FAD</keyword>
<dbReference type="GO" id="GO:0106312">
    <property type="term" value="F:methylenetetrahydrofolate reductase (NADH) activity"/>
    <property type="evidence" value="ECO:0007669"/>
    <property type="project" value="UniProtKB-EC"/>
</dbReference>
<evidence type="ECO:0000256" key="4">
    <source>
        <dbReference type="ARBA" id="ARBA00022630"/>
    </source>
</evidence>
<evidence type="ECO:0000256" key="5">
    <source>
        <dbReference type="ARBA" id="ARBA00022827"/>
    </source>
</evidence>
<evidence type="ECO:0000256" key="3">
    <source>
        <dbReference type="ARBA" id="ARBA00006743"/>
    </source>
</evidence>
<evidence type="ECO:0000256" key="9">
    <source>
        <dbReference type="RuleBase" id="RU003862"/>
    </source>
</evidence>
<evidence type="ECO:0000313" key="11">
    <source>
        <dbReference type="Proteomes" id="UP000182769"/>
    </source>
</evidence>
<dbReference type="GO" id="GO:0035999">
    <property type="term" value="P:tetrahydrofolate interconversion"/>
    <property type="evidence" value="ECO:0007669"/>
    <property type="project" value="UniProtKB-UniPathway"/>
</dbReference>
<reference evidence="11" key="1">
    <citation type="submission" date="2015-08" db="EMBL/GenBank/DDBJ databases">
        <authorList>
            <person name="Varghese N."/>
        </authorList>
    </citation>
    <scope>NUCLEOTIDE SEQUENCE [LARGE SCALE GENOMIC DNA]</scope>
    <source>
        <strain evidence="11">JCM 18476</strain>
    </source>
</reference>
<evidence type="ECO:0000313" key="10">
    <source>
        <dbReference type="EMBL" id="CUB02924.1"/>
    </source>
</evidence>
<comment type="similarity">
    <text evidence="3 9">Belongs to the methylenetetrahydrofolate reductase family.</text>
</comment>
<dbReference type="GO" id="GO:0009086">
    <property type="term" value="P:methionine biosynthetic process"/>
    <property type="evidence" value="ECO:0007669"/>
    <property type="project" value="TreeGrafter"/>
</dbReference>
<dbReference type="RefSeq" id="WP_055461892.1">
    <property type="nucleotide sequence ID" value="NZ_CYHG01000002.1"/>
</dbReference>
<keyword evidence="6 9" id="KW-0560">Oxidoreductase</keyword>
<keyword evidence="4 9" id="KW-0285">Flavoprotein</keyword>
<gene>
    <name evidence="10" type="ORF">Ga0061065_102262</name>
</gene>
<accession>A0A0K6IIJ0</accession>
<proteinExistence type="inferred from homology"/>
<dbReference type="Proteomes" id="UP000182769">
    <property type="component" value="Unassembled WGS sequence"/>
</dbReference>
<name>A0A0K6IIJ0_9GAMM</name>
<evidence type="ECO:0000256" key="6">
    <source>
        <dbReference type="ARBA" id="ARBA00023002"/>
    </source>
</evidence>
<protein>
    <recommendedName>
        <fullName evidence="9">Methylenetetrahydrofolate reductase</fullName>
    </recommendedName>
</protein>
<comment type="cofactor">
    <cofactor evidence="1 9">
        <name>FAD</name>
        <dbReference type="ChEBI" id="CHEBI:57692"/>
    </cofactor>
</comment>
<evidence type="ECO:0000256" key="1">
    <source>
        <dbReference type="ARBA" id="ARBA00001974"/>
    </source>
</evidence>
<dbReference type="GO" id="GO:0005829">
    <property type="term" value="C:cytosol"/>
    <property type="evidence" value="ECO:0007669"/>
    <property type="project" value="TreeGrafter"/>
</dbReference>
<dbReference type="Gene3D" id="3.20.20.220">
    <property type="match status" value="1"/>
</dbReference>
<organism evidence="10 11">
    <name type="scientific">Marinomonas fungiae</name>
    <dbReference type="NCBI Taxonomy" id="1137284"/>
    <lineage>
        <taxon>Bacteria</taxon>
        <taxon>Pseudomonadati</taxon>
        <taxon>Pseudomonadota</taxon>
        <taxon>Gammaproteobacteria</taxon>
        <taxon>Oceanospirillales</taxon>
        <taxon>Oceanospirillaceae</taxon>
        <taxon>Marinomonas</taxon>
    </lineage>
</organism>
<sequence>MFSLPPFSLETTGKSAHELASVADLFAAHTPVNIAFLGNESHAQRIQAAATIKSLGLEPTPIISSRRLQSKEDFYHYVDPLVKQSHIKRLMVVGGDPKQPQGPYNDSIGLLKSDLLKSCELETVVIAGYPEGHPHIRSQQLIESLKWKVAFLKQQNVKVEITTQLAFCTESIVKWIETIRSSGIHEPIRIGVPSSTRVKTLSYFAQQFGVEISAASLEKYAMDTTDETLEAKTDALYQELTQTIKRHGYENIYFHLYTLDGMVKSKAWLENFLRP</sequence>
<dbReference type="PANTHER" id="PTHR45754">
    <property type="entry name" value="METHYLENETETRAHYDROFOLATE REDUCTASE"/>
    <property type="match status" value="1"/>
</dbReference>
<dbReference type="InterPro" id="IPR029041">
    <property type="entry name" value="FAD-linked_oxidoreductase-like"/>
</dbReference>
<comment type="catalytic activity">
    <reaction evidence="8">
        <text>(6S)-5-methyl-5,6,7,8-tetrahydrofolate + NAD(+) = (6R)-5,10-methylene-5,6,7,8-tetrahydrofolate + NADH + H(+)</text>
        <dbReference type="Rhea" id="RHEA:19821"/>
        <dbReference type="ChEBI" id="CHEBI:15378"/>
        <dbReference type="ChEBI" id="CHEBI:15636"/>
        <dbReference type="ChEBI" id="CHEBI:18608"/>
        <dbReference type="ChEBI" id="CHEBI:57540"/>
        <dbReference type="ChEBI" id="CHEBI:57945"/>
        <dbReference type="EC" id="1.5.1.54"/>
    </reaction>
    <physiologicalReaction direction="right-to-left" evidence="8">
        <dbReference type="Rhea" id="RHEA:19823"/>
    </physiologicalReaction>
</comment>
<dbReference type="GO" id="GO:0071949">
    <property type="term" value="F:FAD binding"/>
    <property type="evidence" value="ECO:0007669"/>
    <property type="project" value="TreeGrafter"/>
</dbReference>
<dbReference type="AlphaFoldDB" id="A0A0K6IIJ0"/>
<dbReference type="OrthoDB" id="9812555at2"/>
<evidence type="ECO:0000256" key="8">
    <source>
        <dbReference type="ARBA" id="ARBA00048628"/>
    </source>
</evidence>
<dbReference type="EMBL" id="CYHG01000002">
    <property type="protein sequence ID" value="CUB02924.1"/>
    <property type="molecule type" value="Genomic_DNA"/>
</dbReference>
<keyword evidence="11" id="KW-1185">Reference proteome</keyword>
<evidence type="ECO:0000256" key="2">
    <source>
        <dbReference type="ARBA" id="ARBA00004777"/>
    </source>
</evidence>
<dbReference type="InterPro" id="IPR003171">
    <property type="entry name" value="Mehydrof_redctse-like"/>
</dbReference>
<dbReference type="PANTHER" id="PTHR45754:SF3">
    <property type="entry name" value="METHYLENETETRAHYDROFOLATE REDUCTASE (NADPH)"/>
    <property type="match status" value="1"/>
</dbReference>